<dbReference type="AlphaFoldDB" id="A0AAN9AD63"/>
<dbReference type="InterPro" id="IPR036465">
    <property type="entry name" value="vWFA_dom_sf"/>
</dbReference>
<sequence>MYIFDTKVHFLREGTELTEADFSGGGTNITAALKTLRSEVESCEHRYVRVFIITDGGHGAGEPFPETEILKMIPPQGKTISVYLLGIGNYFPVNYSIDIRSHLHNGNANVPSMYWAKEYEDAVTQLGCISDDLNSALMTLELNTEMFVLPNLDKMSTFYLGEWLYFEGHPDDITTLQFKVNEGEFQSIPKSWKPVTAKHLLEEVFRQWNSILIQQHRKKARVPHETFDLMESLFAYQINEMKAAVPQGNDVKTRLNKKHIVSYESEFRALKNRGQNLICIEDKFSNELELADTILKTTITKTKYDTKNLKLKGHGIEEYEEDVKAFKKIYESKKKDILALPAPLPEECCSVTISSTLSDLQDPNFHLLLLENKFELEKSFSISGIPIYAPIHDSSQINPWTLRIKNVLVTPYSILSQQVLEMSGSVDENSVGSSDGDIILQQDNEKTRFNAIVPIVPSRAIGVLKPLILSNIYAMMATFAILKNPHIIDYNAHIAALGCVWLKTVVQFPLSNRPEFAKDRLKNVVATSSVYMGRPSIKCYVDALFEKPKQALMTESTEEFGGKTLKCESLIKPVFFIYLCKDKFSSQQIINLLKLMLYEFLGRCISSIRPSEEKESGSHSPFTYFFCEDLADAEKRKQCLEKHCK</sequence>
<name>A0AAN9AD63_HALRR</name>
<organism evidence="1 2">
    <name type="scientific">Halocaridina rubra</name>
    <name type="common">Hawaiian red shrimp</name>
    <dbReference type="NCBI Taxonomy" id="373956"/>
    <lineage>
        <taxon>Eukaryota</taxon>
        <taxon>Metazoa</taxon>
        <taxon>Ecdysozoa</taxon>
        <taxon>Arthropoda</taxon>
        <taxon>Crustacea</taxon>
        <taxon>Multicrustacea</taxon>
        <taxon>Malacostraca</taxon>
        <taxon>Eumalacostraca</taxon>
        <taxon>Eucarida</taxon>
        <taxon>Decapoda</taxon>
        <taxon>Pleocyemata</taxon>
        <taxon>Caridea</taxon>
        <taxon>Atyoidea</taxon>
        <taxon>Atyidae</taxon>
        <taxon>Halocaridina</taxon>
    </lineage>
</organism>
<evidence type="ECO:0008006" key="3">
    <source>
        <dbReference type="Google" id="ProtNLM"/>
    </source>
</evidence>
<comment type="caution">
    <text evidence="1">The sequence shown here is derived from an EMBL/GenBank/DDBJ whole genome shotgun (WGS) entry which is preliminary data.</text>
</comment>
<proteinExistence type="predicted"/>
<accession>A0AAN9AD63</accession>
<dbReference type="Proteomes" id="UP001381693">
    <property type="component" value="Unassembled WGS sequence"/>
</dbReference>
<gene>
    <name evidence="1" type="ORF">SK128_018431</name>
</gene>
<reference evidence="1 2" key="1">
    <citation type="submission" date="2023-11" db="EMBL/GenBank/DDBJ databases">
        <title>Halocaridina rubra genome assembly.</title>
        <authorList>
            <person name="Smith C."/>
        </authorList>
    </citation>
    <scope>NUCLEOTIDE SEQUENCE [LARGE SCALE GENOMIC DNA]</scope>
    <source>
        <strain evidence="1">EP-1</strain>
        <tissue evidence="1">Whole</tissue>
    </source>
</reference>
<dbReference type="SUPFAM" id="SSF53300">
    <property type="entry name" value="vWA-like"/>
    <property type="match status" value="1"/>
</dbReference>
<dbReference type="EMBL" id="JAXCGZ010006162">
    <property type="protein sequence ID" value="KAK7080047.1"/>
    <property type="molecule type" value="Genomic_DNA"/>
</dbReference>
<keyword evidence="2" id="KW-1185">Reference proteome</keyword>
<evidence type="ECO:0000313" key="2">
    <source>
        <dbReference type="Proteomes" id="UP001381693"/>
    </source>
</evidence>
<evidence type="ECO:0000313" key="1">
    <source>
        <dbReference type="EMBL" id="KAK7080047.1"/>
    </source>
</evidence>
<feature type="non-terminal residue" evidence="1">
    <location>
        <position position="645"/>
    </location>
</feature>
<dbReference type="Gene3D" id="3.40.50.410">
    <property type="entry name" value="von Willebrand factor, type A domain"/>
    <property type="match status" value="1"/>
</dbReference>
<protein>
    <recommendedName>
        <fullName evidence="3">VWFA domain-containing protein</fullName>
    </recommendedName>
</protein>
<dbReference type="GO" id="GO:0032991">
    <property type="term" value="C:protein-containing complex"/>
    <property type="evidence" value="ECO:0007669"/>
    <property type="project" value="UniProtKB-ARBA"/>
</dbReference>